<dbReference type="Proteomes" id="UP000021369">
    <property type="component" value="Unassembled WGS sequence"/>
</dbReference>
<evidence type="ECO:0000256" key="1">
    <source>
        <dbReference type="SAM" id="Phobius"/>
    </source>
</evidence>
<dbReference type="RefSeq" id="WP_037285932.1">
    <property type="nucleotide sequence ID" value="NZ_JEOB01000002.1"/>
</dbReference>
<dbReference type="AlphaFoldDB" id="A0A011V1S0"/>
<protein>
    <recommendedName>
        <fullName evidence="4">ATP synthase I</fullName>
    </recommendedName>
</protein>
<keyword evidence="1" id="KW-0812">Transmembrane</keyword>
<dbReference type="OrthoDB" id="1821080at2"/>
<keyword evidence="1" id="KW-1133">Transmembrane helix</keyword>
<comment type="caution">
    <text evidence="2">The sequence shown here is derived from an EMBL/GenBank/DDBJ whole genome shotgun (WGS) entry which is preliminary data.</text>
</comment>
<feature type="transmembrane region" description="Helical" evidence="1">
    <location>
        <begin position="47"/>
        <end position="66"/>
    </location>
</feature>
<reference evidence="2 3" key="1">
    <citation type="submission" date="2013-06" db="EMBL/GenBank/DDBJ databases">
        <title>Rumen cellulosomics: divergent fiber-degrading strategies revealed by comparative genome-wide analysis of six Ruminococcal strains.</title>
        <authorList>
            <person name="Dassa B."/>
            <person name="Borovok I."/>
            <person name="Lamed R."/>
            <person name="Flint H."/>
            <person name="Yeoman C.J."/>
            <person name="White B."/>
            <person name="Bayer E.A."/>
        </authorList>
    </citation>
    <scope>NUCLEOTIDE SEQUENCE [LARGE SCALE GENOMIC DNA]</scope>
    <source>
        <strain evidence="2 3">SY3</strain>
    </source>
</reference>
<evidence type="ECO:0000313" key="2">
    <source>
        <dbReference type="EMBL" id="EXM39402.1"/>
    </source>
</evidence>
<feature type="transmembrane region" description="Helical" evidence="1">
    <location>
        <begin position="20"/>
        <end position="41"/>
    </location>
</feature>
<evidence type="ECO:0008006" key="4">
    <source>
        <dbReference type="Google" id="ProtNLM"/>
    </source>
</evidence>
<gene>
    <name evidence="2" type="ORF">RASY3_05625</name>
</gene>
<keyword evidence="3" id="KW-1185">Reference proteome</keyword>
<dbReference type="PATRIC" id="fig|1341156.4.peg.1544"/>
<dbReference type="EMBL" id="JEOB01000002">
    <property type="protein sequence ID" value="EXM39402.1"/>
    <property type="molecule type" value="Genomic_DNA"/>
</dbReference>
<accession>A0A011V1S0</accession>
<sequence length="135" mass="15057">MENREKPKLSGDNASVTRPLLLMIYKWGAVLTVIGFAVTLFRGFKVSQLLGFLLGYGFMCAQFEYFGRSCESAVKLDKKTAVRKMRVCYAVRMSSLVILSCTAAYTGIANYTGILIPQLFPKMILTADQFFGRKG</sequence>
<name>A0A011V1S0_RUMAL</name>
<evidence type="ECO:0000313" key="3">
    <source>
        <dbReference type="Proteomes" id="UP000021369"/>
    </source>
</evidence>
<organism evidence="2 3">
    <name type="scientific">Ruminococcus albus SY3</name>
    <dbReference type="NCBI Taxonomy" id="1341156"/>
    <lineage>
        <taxon>Bacteria</taxon>
        <taxon>Bacillati</taxon>
        <taxon>Bacillota</taxon>
        <taxon>Clostridia</taxon>
        <taxon>Eubacteriales</taxon>
        <taxon>Oscillospiraceae</taxon>
        <taxon>Ruminococcus</taxon>
    </lineage>
</organism>
<proteinExistence type="predicted"/>
<feature type="transmembrane region" description="Helical" evidence="1">
    <location>
        <begin position="87"/>
        <end position="108"/>
    </location>
</feature>
<keyword evidence="1" id="KW-0472">Membrane</keyword>